<evidence type="ECO:0000259" key="2">
    <source>
        <dbReference type="Pfam" id="PF20271"/>
    </source>
</evidence>
<keyword evidence="4" id="KW-1185">Reference proteome</keyword>
<protein>
    <recommendedName>
        <fullName evidence="2">CATRA-Associated Small Protein domain-containing protein</fullName>
    </recommendedName>
</protein>
<evidence type="ECO:0000256" key="1">
    <source>
        <dbReference type="SAM" id="MobiDB-lite"/>
    </source>
</evidence>
<gene>
    <name evidence="3" type="ORF">SAMN04489716_2733</name>
</gene>
<feature type="compositionally biased region" description="Basic and acidic residues" evidence="1">
    <location>
        <begin position="76"/>
        <end position="99"/>
    </location>
</feature>
<dbReference type="AlphaFoldDB" id="A0A1H1Y751"/>
<feature type="domain" description="CATRA-Associated Small Protein" evidence="2">
    <location>
        <begin position="7"/>
        <end position="92"/>
    </location>
</feature>
<evidence type="ECO:0000313" key="4">
    <source>
        <dbReference type="Proteomes" id="UP000198688"/>
    </source>
</evidence>
<dbReference type="EMBL" id="LT629758">
    <property type="protein sequence ID" value="SDT17257.1"/>
    <property type="molecule type" value="Genomic_DNA"/>
</dbReference>
<accession>A0A1H1Y751</accession>
<feature type="compositionally biased region" description="Basic and acidic residues" evidence="1">
    <location>
        <begin position="55"/>
        <end position="64"/>
    </location>
</feature>
<sequence length="105" mass="11738">MFELLDDLWMVLDKTEEWYLSERRWALIDVLLERVSVALGNGSVDALRQAIRDLELSGHDRGRSADSGPPGKQPPKTRDKVQQIRDQLDPPKAAAKEASRGGSGR</sequence>
<dbReference type="InterPro" id="IPR046924">
    <property type="entry name" value="CATASP"/>
</dbReference>
<dbReference type="Pfam" id="PF20271">
    <property type="entry name" value="CATASP"/>
    <property type="match status" value="1"/>
</dbReference>
<feature type="region of interest" description="Disordered" evidence="1">
    <location>
        <begin position="55"/>
        <end position="105"/>
    </location>
</feature>
<proteinExistence type="predicted"/>
<reference evidence="3 4" key="1">
    <citation type="submission" date="2016-10" db="EMBL/GenBank/DDBJ databases">
        <authorList>
            <person name="de Groot N.N."/>
        </authorList>
    </citation>
    <scope>NUCLEOTIDE SEQUENCE [LARGE SCALE GENOMIC DNA]</scope>
    <source>
        <strain evidence="3 4">DSM 43941</strain>
    </source>
</reference>
<evidence type="ECO:0000313" key="3">
    <source>
        <dbReference type="EMBL" id="SDT17257.1"/>
    </source>
</evidence>
<organism evidence="3 4">
    <name type="scientific">Actinoplanes derwentensis</name>
    <dbReference type="NCBI Taxonomy" id="113562"/>
    <lineage>
        <taxon>Bacteria</taxon>
        <taxon>Bacillati</taxon>
        <taxon>Actinomycetota</taxon>
        <taxon>Actinomycetes</taxon>
        <taxon>Micromonosporales</taxon>
        <taxon>Micromonosporaceae</taxon>
        <taxon>Actinoplanes</taxon>
    </lineage>
</organism>
<dbReference type="RefSeq" id="WP_092544788.1">
    <property type="nucleotide sequence ID" value="NZ_BOMJ01000036.1"/>
</dbReference>
<name>A0A1H1Y751_9ACTN</name>
<dbReference type="OrthoDB" id="9973179at2"/>
<dbReference type="STRING" id="113562.SAMN04489716_2733"/>
<dbReference type="Proteomes" id="UP000198688">
    <property type="component" value="Chromosome I"/>
</dbReference>